<dbReference type="Pfam" id="PF03106">
    <property type="entry name" value="WRKY"/>
    <property type="match status" value="1"/>
</dbReference>
<organism evidence="8 9">
    <name type="scientific">Hibiscus trionum</name>
    <name type="common">Flower of an hour</name>
    <dbReference type="NCBI Taxonomy" id="183268"/>
    <lineage>
        <taxon>Eukaryota</taxon>
        <taxon>Viridiplantae</taxon>
        <taxon>Streptophyta</taxon>
        <taxon>Embryophyta</taxon>
        <taxon>Tracheophyta</taxon>
        <taxon>Spermatophyta</taxon>
        <taxon>Magnoliopsida</taxon>
        <taxon>eudicotyledons</taxon>
        <taxon>Gunneridae</taxon>
        <taxon>Pentapetalae</taxon>
        <taxon>rosids</taxon>
        <taxon>malvids</taxon>
        <taxon>Malvales</taxon>
        <taxon>Malvaceae</taxon>
        <taxon>Malvoideae</taxon>
        <taxon>Hibiscus</taxon>
    </lineage>
</organism>
<keyword evidence="5" id="KW-0539">Nucleus</keyword>
<protein>
    <recommendedName>
        <fullName evidence="7">WRKY domain-containing protein</fullName>
    </recommendedName>
</protein>
<dbReference type="InterPro" id="IPR036576">
    <property type="entry name" value="WRKY_dom_sf"/>
</dbReference>
<feature type="region of interest" description="Disordered" evidence="6">
    <location>
        <begin position="58"/>
        <end position="94"/>
    </location>
</feature>
<reference evidence="8" key="1">
    <citation type="submission" date="2023-05" db="EMBL/GenBank/DDBJ databases">
        <title>Genome and transcriptome analyses reveal genes involved in the formation of fine ridges on petal epidermal cells in Hibiscus trionum.</title>
        <authorList>
            <person name="Koshimizu S."/>
            <person name="Masuda S."/>
            <person name="Ishii T."/>
            <person name="Shirasu K."/>
            <person name="Hoshino A."/>
            <person name="Arita M."/>
        </authorList>
    </citation>
    <scope>NUCLEOTIDE SEQUENCE</scope>
    <source>
        <strain evidence="8">Hamamatsu line</strain>
    </source>
</reference>
<dbReference type="GO" id="GO:0043565">
    <property type="term" value="F:sequence-specific DNA binding"/>
    <property type="evidence" value="ECO:0007669"/>
    <property type="project" value="InterPro"/>
</dbReference>
<evidence type="ECO:0000259" key="7">
    <source>
        <dbReference type="PROSITE" id="PS50811"/>
    </source>
</evidence>
<dbReference type="EMBL" id="BSYR01000035">
    <property type="protein sequence ID" value="GMJ01620.1"/>
    <property type="molecule type" value="Genomic_DNA"/>
</dbReference>
<keyword evidence="9" id="KW-1185">Reference proteome</keyword>
<dbReference type="GO" id="GO:0003700">
    <property type="term" value="F:DNA-binding transcription factor activity"/>
    <property type="evidence" value="ECO:0007669"/>
    <property type="project" value="InterPro"/>
</dbReference>
<name>A0A9W7IT68_HIBTR</name>
<evidence type="ECO:0000256" key="4">
    <source>
        <dbReference type="ARBA" id="ARBA00023163"/>
    </source>
</evidence>
<dbReference type="AlphaFoldDB" id="A0A9W7IT68"/>
<dbReference type="Proteomes" id="UP001165190">
    <property type="component" value="Unassembled WGS sequence"/>
</dbReference>
<dbReference type="PANTHER" id="PTHR31282">
    <property type="entry name" value="WRKY TRANSCRIPTION FACTOR 21-RELATED"/>
    <property type="match status" value="1"/>
</dbReference>
<comment type="caution">
    <text evidence="8">The sequence shown here is derived from an EMBL/GenBank/DDBJ whole genome shotgun (WGS) entry which is preliminary data.</text>
</comment>
<keyword evidence="2" id="KW-0805">Transcription regulation</keyword>
<dbReference type="InterPro" id="IPR003657">
    <property type="entry name" value="WRKY_dom"/>
</dbReference>
<accession>A0A9W7IT68</accession>
<keyword evidence="3" id="KW-0238">DNA-binding</keyword>
<dbReference type="PROSITE" id="PS50811">
    <property type="entry name" value="WRKY"/>
    <property type="match status" value="1"/>
</dbReference>
<comment type="subcellular location">
    <subcellularLocation>
        <location evidence="1">Nucleus</location>
    </subcellularLocation>
</comment>
<gene>
    <name evidence="8" type="ORF">HRI_003831200</name>
</gene>
<keyword evidence="4" id="KW-0804">Transcription</keyword>
<dbReference type="SUPFAM" id="SSF118290">
    <property type="entry name" value="WRKY DNA-binding domain"/>
    <property type="match status" value="1"/>
</dbReference>
<feature type="domain" description="WRKY" evidence="7">
    <location>
        <begin position="104"/>
        <end position="171"/>
    </location>
</feature>
<dbReference type="SMART" id="SM00774">
    <property type="entry name" value="WRKY"/>
    <property type="match status" value="1"/>
</dbReference>
<evidence type="ECO:0000313" key="9">
    <source>
        <dbReference type="Proteomes" id="UP001165190"/>
    </source>
</evidence>
<evidence type="ECO:0000256" key="3">
    <source>
        <dbReference type="ARBA" id="ARBA00023125"/>
    </source>
</evidence>
<evidence type="ECO:0000256" key="5">
    <source>
        <dbReference type="ARBA" id="ARBA00023242"/>
    </source>
</evidence>
<evidence type="ECO:0000313" key="8">
    <source>
        <dbReference type="EMBL" id="GMJ01620.1"/>
    </source>
</evidence>
<dbReference type="OrthoDB" id="2021064at2759"/>
<sequence>MSWDTKKAIEELVRGRELTNQLRDLLSKSVGDESGREDTVNKICNTFANTLSILRNRNSSCSDDNDMKEDSGESPSAGAGKDGRGSYKSKRRKSVAVASSRRSIASALIDDGYAWRKYGQKQILNSNHPRSYYRCTHKDQGCVATKQVQMIEDDPPKYETIYLGHHTCNNTLNPSHFIVDDHPISDHSSVILSFANNNLNNSPFLSSAKQEGKEDYKPITYNASDYLLSPHHLSTFDPLAEMRVLSADHDVISGVVDYVQDLDEFLKF</sequence>
<evidence type="ECO:0000256" key="1">
    <source>
        <dbReference type="ARBA" id="ARBA00004123"/>
    </source>
</evidence>
<proteinExistence type="predicted"/>
<dbReference type="InterPro" id="IPR044810">
    <property type="entry name" value="WRKY_plant"/>
</dbReference>
<evidence type="ECO:0000256" key="6">
    <source>
        <dbReference type="SAM" id="MobiDB-lite"/>
    </source>
</evidence>
<dbReference type="GO" id="GO:0005634">
    <property type="term" value="C:nucleus"/>
    <property type="evidence" value="ECO:0007669"/>
    <property type="project" value="UniProtKB-SubCell"/>
</dbReference>
<dbReference type="Gene3D" id="2.20.25.80">
    <property type="entry name" value="WRKY domain"/>
    <property type="match status" value="1"/>
</dbReference>
<evidence type="ECO:0000256" key="2">
    <source>
        <dbReference type="ARBA" id="ARBA00023015"/>
    </source>
</evidence>